<dbReference type="Gramene" id="OB01G21660.1">
    <property type="protein sequence ID" value="OB01G21660.1"/>
    <property type="gene ID" value="OB01G21660"/>
</dbReference>
<evidence type="ECO:0000313" key="2">
    <source>
        <dbReference type="EnsemblPlants" id="OB01G21660.1"/>
    </source>
</evidence>
<proteinExistence type="predicted"/>
<organism evidence="2">
    <name type="scientific">Oryza brachyantha</name>
    <name type="common">malo sina</name>
    <dbReference type="NCBI Taxonomy" id="4533"/>
    <lineage>
        <taxon>Eukaryota</taxon>
        <taxon>Viridiplantae</taxon>
        <taxon>Streptophyta</taxon>
        <taxon>Embryophyta</taxon>
        <taxon>Tracheophyta</taxon>
        <taxon>Spermatophyta</taxon>
        <taxon>Magnoliopsida</taxon>
        <taxon>Liliopsida</taxon>
        <taxon>Poales</taxon>
        <taxon>Poaceae</taxon>
        <taxon>BOP clade</taxon>
        <taxon>Oryzoideae</taxon>
        <taxon>Oryzeae</taxon>
        <taxon>Oryzinae</taxon>
        <taxon>Oryza</taxon>
    </lineage>
</organism>
<feature type="region of interest" description="Disordered" evidence="1">
    <location>
        <begin position="1"/>
        <end position="20"/>
    </location>
</feature>
<dbReference type="HOGENOM" id="CLU_3090424_0_0_1"/>
<evidence type="ECO:0000313" key="3">
    <source>
        <dbReference type="Proteomes" id="UP000006038"/>
    </source>
</evidence>
<dbReference type="AlphaFoldDB" id="J3KYW0"/>
<sequence length="52" mass="5345">MTATATGAIDEDGAPVTATAGAMPAGAVRTLLERNDFYSQECNTHGEQNDSS</sequence>
<dbReference type="Proteomes" id="UP000006038">
    <property type="component" value="Chromosome 1"/>
</dbReference>
<name>J3KYW0_ORYBR</name>
<accession>J3KYW0</accession>
<protein>
    <submittedName>
        <fullName evidence="2">Uncharacterized protein</fullName>
    </submittedName>
</protein>
<evidence type="ECO:0000256" key="1">
    <source>
        <dbReference type="SAM" id="MobiDB-lite"/>
    </source>
</evidence>
<reference evidence="2" key="2">
    <citation type="submission" date="2013-04" db="UniProtKB">
        <authorList>
            <consortium name="EnsemblPlants"/>
        </authorList>
    </citation>
    <scope>IDENTIFICATION</scope>
</reference>
<reference evidence="2" key="1">
    <citation type="journal article" date="2013" name="Nat. Commun.">
        <title>Whole-genome sequencing of Oryza brachyantha reveals mechanisms underlying Oryza genome evolution.</title>
        <authorList>
            <person name="Chen J."/>
            <person name="Huang Q."/>
            <person name="Gao D."/>
            <person name="Wang J."/>
            <person name="Lang Y."/>
            <person name="Liu T."/>
            <person name="Li B."/>
            <person name="Bai Z."/>
            <person name="Luis Goicoechea J."/>
            <person name="Liang C."/>
            <person name="Chen C."/>
            <person name="Zhang W."/>
            <person name="Sun S."/>
            <person name="Liao Y."/>
            <person name="Zhang X."/>
            <person name="Yang L."/>
            <person name="Song C."/>
            <person name="Wang M."/>
            <person name="Shi J."/>
            <person name="Liu G."/>
            <person name="Liu J."/>
            <person name="Zhou H."/>
            <person name="Zhou W."/>
            <person name="Yu Q."/>
            <person name="An N."/>
            <person name="Chen Y."/>
            <person name="Cai Q."/>
            <person name="Wang B."/>
            <person name="Liu B."/>
            <person name="Min J."/>
            <person name="Huang Y."/>
            <person name="Wu H."/>
            <person name="Li Z."/>
            <person name="Zhang Y."/>
            <person name="Yin Y."/>
            <person name="Song W."/>
            <person name="Jiang J."/>
            <person name="Jackson S.A."/>
            <person name="Wing R.A."/>
            <person name="Wang J."/>
            <person name="Chen M."/>
        </authorList>
    </citation>
    <scope>NUCLEOTIDE SEQUENCE [LARGE SCALE GENOMIC DNA]</scope>
    <source>
        <strain evidence="2">cv. IRGC 101232</strain>
    </source>
</reference>
<keyword evidence="3" id="KW-1185">Reference proteome</keyword>
<dbReference type="EnsemblPlants" id="OB01G21660.1">
    <property type="protein sequence ID" value="OB01G21660.1"/>
    <property type="gene ID" value="OB01G21660"/>
</dbReference>